<feature type="transmembrane region" description="Helical" evidence="7">
    <location>
        <begin position="89"/>
        <end position="114"/>
    </location>
</feature>
<evidence type="ECO:0000256" key="5">
    <source>
        <dbReference type="ARBA" id="ARBA00022989"/>
    </source>
</evidence>
<dbReference type="CDD" id="cd06261">
    <property type="entry name" value="TM_PBP2"/>
    <property type="match status" value="1"/>
</dbReference>
<dbReference type="Gene3D" id="1.10.3720.10">
    <property type="entry name" value="MetI-like"/>
    <property type="match status" value="1"/>
</dbReference>
<accession>A0A4P9C9A5</accession>
<comment type="subcellular location">
    <subcellularLocation>
        <location evidence="1 7">Cell membrane</location>
        <topology evidence="1 7">Multi-pass membrane protein</topology>
    </subcellularLocation>
</comment>
<feature type="transmembrane region" description="Helical" evidence="7">
    <location>
        <begin position="172"/>
        <end position="193"/>
    </location>
</feature>
<feature type="transmembrane region" description="Helical" evidence="7">
    <location>
        <begin position="278"/>
        <end position="300"/>
    </location>
</feature>
<dbReference type="InterPro" id="IPR000515">
    <property type="entry name" value="MetI-like"/>
</dbReference>
<organism evidence="9 10">
    <name type="scientific">Eubacterium maltosivorans</name>
    <dbReference type="NCBI Taxonomy" id="2041044"/>
    <lineage>
        <taxon>Bacteria</taxon>
        <taxon>Bacillati</taxon>
        <taxon>Bacillota</taxon>
        <taxon>Clostridia</taxon>
        <taxon>Eubacteriales</taxon>
        <taxon>Eubacteriaceae</taxon>
        <taxon>Eubacterium</taxon>
    </lineage>
</organism>
<dbReference type="InterPro" id="IPR035906">
    <property type="entry name" value="MetI-like_sf"/>
</dbReference>
<dbReference type="Pfam" id="PF00528">
    <property type="entry name" value="BPD_transp_1"/>
    <property type="match status" value="1"/>
</dbReference>
<evidence type="ECO:0000313" key="10">
    <source>
        <dbReference type="Proteomes" id="UP000218387"/>
    </source>
</evidence>
<evidence type="ECO:0000256" key="4">
    <source>
        <dbReference type="ARBA" id="ARBA00022692"/>
    </source>
</evidence>
<dbReference type="SUPFAM" id="SSF161098">
    <property type="entry name" value="MetI-like"/>
    <property type="match status" value="1"/>
</dbReference>
<dbReference type="Proteomes" id="UP000218387">
    <property type="component" value="Chromosome"/>
</dbReference>
<evidence type="ECO:0000313" key="9">
    <source>
        <dbReference type="EMBL" id="QCT72140.1"/>
    </source>
</evidence>
<evidence type="ECO:0000259" key="8">
    <source>
        <dbReference type="PROSITE" id="PS50928"/>
    </source>
</evidence>
<dbReference type="Pfam" id="PF19300">
    <property type="entry name" value="BPD_transp_1_N"/>
    <property type="match status" value="1"/>
</dbReference>
<feature type="transmembrane region" description="Helical" evidence="7">
    <location>
        <begin position="126"/>
        <end position="152"/>
    </location>
</feature>
<reference evidence="9 10" key="1">
    <citation type="submission" date="2018-05" db="EMBL/GenBank/DDBJ databases">
        <title>Genome comparison of Eubacterium sp.</title>
        <authorList>
            <person name="Feng Y."/>
            <person name="Sanchez-Andrea I."/>
            <person name="Stams A.J.M."/>
            <person name="De Vos W.M."/>
        </authorList>
    </citation>
    <scope>NUCLEOTIDE SEQUENCE [LARGE SCALE GENOMIC DNA]</scope>
    <source>
        <strain evidence="9 10">YI</strain>
    </source>
</reference>
<comment type="similarity">
    <text evidence="7">Belongs to the binding-protein-dependent transport system permease family.</text>
</comment>
<name>A0A4P9C9A5_EUBML</name>
<dbReference type="RefSeq" id="WP_074616518.1">
    <property type="nucleotide sequence ID" value="NZ_CP029487.1"/>
</dbReference>
<feature type="transmembrane region" description="Helical" evidence="7">
    <location>
        <begin position="236"/>
        <end position="258"/>
    </location>
</feature>
<keyword evidence="10" id="KW-1185">Reference proteome</keyword>
<gene>
    <name evidence="9" type="ORF">CPZ25_012680</name>
</gene>
<keyword evidence="4 7" id="KW-0812">Transmembrane</keyword>
<evidence type="ECO:0000256" key="2">
    <source>
        <dbReference type="ARBA" id="ARBA00022448"/>
    </source>
</evidence>
<dbReference type="PANTHER" id="PTHR43163">
    <property type="entry name" value="DIPEPTIDE TRANSPORT SYSTEM PERMEASE PROTEIN DPPB-RELATED"/>
    <property type="match status" value="1"/>
</dbReference>
<feature type="domain" description="ABC transmembrane type-1" evidence="8">
    <location>
        <begin position="90"/>
        <end position="297"/>
    </location>
</feature>
<dbReference type="KEGG" id="emt:CPZ25_012680"/>
<dbReference type="EMBL" id="CP029487">
    <property type="protein sequence ID" value="QCT72140.1"/>
    <property type="molecule type" value="Genomic_DNA"/>
</dbReference>
<keyword evidence="6 7" id="KW-0472">Membrane</keyword>
<sequence>MLQFVLVIFLLSLIVFYMARLSPGDPLRAYYGESVERMSAEQQEKAREKLGLNEPIWVQYGIWVGEAFHGDFGISFKYKQDVMGVIEGVWANTLILGGLSYILTFAFALVLGVFCSTHEDSPIDRVICKVGTITNCIPSFWVALVLILVFSINLELLPSSGAYAMGQADNAASRAAHLILPLAVMILGHLWYYTYMVRNRMLEELRKDYVLLCKTKGMTWRQIVWRHCLRNIMPTFISIMAISVPHIIGGTYVVEKVFSYPGLGTLSFESAKYHDYNMLMVLCLLTGIVVVFSNMVAQIINDKIDPRMKHERGELL</sequence>
<keyword evidence="5 7" id="KW-1133">Transmembrane helix</keyword>
<keyword evidence="2 7" id="KW-0813">Transport</keyword>
<dbReference type="GO" id="GO:0055085">
    <property type="term" value="P:transmembrane transport"/>
    <property type="evidence" value="ECO:0007669"/>
    <property type="project" value="InterPro"/>
</dbReference>
<evidence type="ECO:0000256" key="3">
    <source>
        <dbReference type="ARBA" id="ARBA00022475"/>
    </source>
</evidence>
<dbReference type="InterPro" id="IPR045621">
    <property type="entry name" value="BPD_transp_1_N"/>
</dbReference>
<dbReference type="PANTHER" id="PTHR43163:SF6">
    <property type="entry name" value="DIPEPTIDE TRANSPORT SYSTEM PERMEASE PROTEIN DPPB-RELATED"/>
    <property type="match status" value="1"/>
</dbReference>
<protein>
    <submittedName>
        <fullName evidence="9">ABC transporter permease</fullName>
    </submittedName>
</protein>
<evidence type="ECO:0000256" key="1">
    <source>
        <dbReference type="ARBA" id="ARBA00004651"/>
    </source>
</evidence>
<proteinExistence type="inferred from homology"/>
<keyword evidence="3" id="KW-1003">Cell membrane</keyword>
<evidence type="ECO:0000256" key="7">
    <source>
        <dbReference type="RuleBase" id="RU363032"/>
    </source>
</evidence>
<evidence type="ECO:0000256" key="6">
    <source>
        <dbReference type="ARBA" id="ARBA00023136"/>
    </source>
</evidence>
<dbReference type="GO" id="GO:0005886">
    <property type="term" value="C:plasma membrane"/>
    <property type="evidence" value="ECO:0007669"/>
    <property type="project" value="UniProtKB-SubCell"/>
</dbReference>
<dbReference type="PROSITE" id="PS50928">
    <property type="entry name" value="ABC_TM1"/>
    <property type="match status" value="1"/>
</dbReference>
<dbReference type="AlphaFoldDB" id="A0A4P9C9A5"/>